<dbReference type="Gene3D" id="3.30.420.10">
    <property type="entry name" value="Ribonuclease H-like superfamily/Ribonuclease H"/>
    <property type="match status" value="2"/>
</dbReference>
<feature type="domain" description="Integrase catalytic" evidence="1">
    <location>
        <begin position="1046"/>
        <end position="1234"/>
    </location>
</feature>
<gene>
    <name evidence="2" type="primary">AVEN_109924_1</name>
    <name evidence="2" type="ORF">TNCV_4294281</name>
</gene>
<dbReference type="PANTHER" id="PTHR47331:SF2">
    <property type="match status" value="1"/>
</dbReference>
<dbReference type="InterPro" id="IPR043502">
    <property type="entry name" value="DNA/RNA_pol_sf"/>
</dbReference>
<dbReference type="Pfam" id="PF17921">
    <property type="entry name" value="Integrase_H2C2"/>
    <property type="match status" value="1"/>
</dbReference>
<name>A0A8X6V4N7_TRICX</name>
<dbReference type="GO" id="GO:0003676">
    <property type="term" value="F:nucleic acid binding"/>
    <property type="evidence" value="ECO:0007669"/>
    <property type="project" value="InterPro"/>
</dbReference>
<protein>
    <submittedName>
        <fullName evidence="2">Integrase catalytic domain-containing protein</fullName>
    </submittedName>
</protein>
<dbReference type="GO" id="GO:0071897">
    <property type="term" value="P:DNA biosynthetic process"/>
    <property type="evidence" value="ECO:0007669"/>
    <property type="project" value="UniProtKB-ARBA"/>
</dbReference>
<dbReference type="SUPFAM" id="SSF56672">
    <property type="entry name" value="DNA/RNA polymerases"/>
    <property type="match status" value="1"/>
</dbReference>
<evidence type="ECO:0000313" key="3">
    <source>
        <dbReference type="Proteomes" id="UP000887159"/>
    </source>
</evidence>
<dbReference type="Pfam" id="PF05380">
    <property type="entry name" value="Peptidase_A17"/>
    <property type="match status" value="1"/>
</dbReference>
<dbReference type="Proteomes" id="UP000887159">
    <property type="component" value="Unassembled WGS sequence"/>
</dbReference>
<feature type="domain" description="Integrase catalytic" evidence="1">
    <location>
        <begin position="715"/>
        <end position="907"/>
    </location>
</feature>
<dbReference type="PROSITE" id="PS50994">
    <property type="entry name" value="INTEGRASE"/>
    <property type="match status" value="2"/>
</dbReference>
<dbReference type="InterPro" id="IPR008042">
    <property type="entry name" value="Retrotrans_Pao"/>
</dbReference>
<proteinExistence type="predicted"/>
<dbReference type="InterPro" id="IPR041588">
    <property type="entry name" value="Integrase_H2C2"/>
</dbReference>
<dbReference type="Pfam" id="PF18701">
    <property type="entry name" value="DUF5641"/>
    <property type="match status" value="1"/>
</dbReference>
<dbReference type="InterPro" id="IPR001584">
    <property type="entry name" value="Integrase_cat-core"/>
</dbReference>
<dbReference type="InterPro" id="IPR040676">
    <property type="entry name" value="DUF5641"/>
</dbReference>
<dbReference type="EMBL" id="BMAU01021177">
    <property type="protein sequence ID" value="GFX94383.1"/>
    <property type="molecule type" value="Genomic_DNA"/>
</dbReference>
<comment type="caution">
    <text evidence="2">The sequence shown here is derived from an EMBL/GenBank/DDBJ whole genome shotgun (WGS) entry which is preliminary data.</text>
</comment>
<evidence type="ECO:0000259" key="1">
    <source>
        <dbReference type="PROSITE" id="PS50994"/>
    </source>
</evidence>
<dbReference type="GO" id="GO:0042575">
    <property type="term" value="C:DNA polymerase complex"/>
    <property type="evidence" value="ECO:0007669"/>
    <property type="project" value="UniProtKB-ARBA"/>
</dbReference>
<accession>A0A8X6V4N7</accession>
<dbReference type="InterPro" id="IPR036397">
    <property type="entry name" value="RNaseH_sf"/>
</dbReference>
<evidence type="ECO:0000313" key="2">
    <source>
        <dbReference type="EMBL" id="GFX94383.1"/>
    </source>
</evidence>
<sequence length="1343" mass="154637">MDATKVNIPSNIDLADKDFGIPGEIDMLIGCELFFELLRPNRFRSPCEKWLFQETVFGYIVVGSFDKFEEKSYCGLAINAEINSDNLNQQLQAFWEIERVDEASLEHSLENSLEEEICETEYQTTHYRTEEGRYVVQLPLKKDPYCLGSSRFLAEVRLNQLWKKLSKHYELQTLYKSFLQEYIDLNHMQLVADPLETNISYFLPHHGVFRPDSKTTKLRVVFNASSKTTSSLSLNDILYKGEILQQDLFSILLRFRQHTFVFTTDISKMFRQILINPDHRNLQMILWKDSVDGHVQTYTLNTVTYGTTCAPYLAIRTIQQLARDEGEHYPLAASVTIRDIYMDDILTEILNSIPKEEQSWDFHCQSSDQNTIKTLGIIWSPQFDYFSFKTVVNCRESYTKREVLSIIARLFDPLGFLGPILTKAKLILQKLWVLKLEWDEPLANPIAKEWNDFVSTLPVIQNIHVPRLVIGKGRIIIHGFADTSTAAYGAVLYAQSISEEDVSTRLLCSKSRVAPVKPITIPRLELCACVLLSQLLEKVLHSLTLPIQQIMLWTDSNIVLAWIQRSPEQLKTFIGNRIKIIQRLTQNFQCGIMFLHNSRNPSVKKSGQLDYSEVNEAELCLIKNLQASAFQEEIEFLAKSSCNSKKGKLFSLNPFLDGNQILRVGGRLQNSDLTYRQKHPAILPADHLLTKLIMINIHNRSFHLGPQFLLYCTRQRFWPLRGRSIARKIVHECVVCFKNKPIVANQLMGSLPRETSKAVHLEIVSDLTTDAFLATLKRFVARRGKCATISSDNAKNFVGANRELKRLHNLLKFPEEKLSSYLSSEGISWKFMPPRAPNFGGLWEAGVKSFKFYLKRAVGNLKMTLEEFLTIITQIEGILNSRPITPLSEDIDDLEVLTPGHFLIGRPITSISEPNLKKGQSSLDELESAEIQLIRSVQAQSFTDEKLISNLSVFRDENIIRVKTRITERIDAPNFLSPIFLPNNCIFTQRLVEYFHLKNHHAGTQLLLSIIREKYWIIGGKRTVRKIWNACDKSRRFKSKSPMTDPVSLPSDRVKDAAVFEVVGVDLAGPLYVKRGDKVWIVLYTCAIYRALHLELVSSLSTDAFLLSFRRFVARRGRPRIIYSDNGTNFRGAYNELIDIDWNKVSRYAEIQRITWKFIPPTAAWWGGFWERLVRTVKELLRRTLGKVIFTYEELLTILCECEKVVNSRPLTYLSEDMQDLTPITPSRFLFEIPTADTKDLDVRDANPFRKRLRFRAKVIEELKRRFRNEYLVQLIQLQKQHPQSSNIQVGDIVLIGDDWKKRLQWPLARVIKLIPGKDGLMRTVKLDSILYFNSSNSTCVSA</sequence>
<dbReference type="InterPro" id="IPR012337">
    <property type="entry name" value="RNaseH-like_sf"/>
</dbReference>
<reference evidence="2" key="1">
    <citation type="submission" date="2020-08" db="EMBL/GenBank/DDBJ databases">
        <title>Multicomponent nature underlies the extraordinary mechanical properties of spider dragline silk.</title>
        <authorList>
            <person name="Kono N."/>
            <person name="Nakamura H."/>
            <person name="Mori M."/>
            <person name="Yoshida Y."/>
            <person name="Ohtoshi R."/>
            <person name="Malay A.D."/>
            <person name="Moran D.A.P."/>
            <person name="Tomita M."/>
            <person name="Numata K."/>
            <person name="Arakawa K."/>
        </authorList>
    </citation>
    <scope>NUCLEOTIDE SEQUENCE</scope>
</reference>
<dbReference type="PANTHER" id="PTHR47331">
    <property type="entry name" value="PHD-TYPE DOMAIN-CONTAINING PROTEIN"/>
    <property type="match status" value="1"/>
</dbReference>
<dbReference type="SUPFAM" id="SSF53098">
    <property type="entry name" value="Ribonuclease H-like"/>
    <property type="match status" value="2"/>
</dbReference>
<organism evidence="2 3">
    <name type="scientific">Trichonephila clavipes</name>
    <name type="common">Golden silk orbweaver</name>
    <name type="synonym">Nephila clavipes</name>
    <dbReference type="NCBI Taxonomy" id="2585209"/>
    <lineage>
        <taxon>Eukaryota</taxon>
        <taxon>Metazoa</taxon>
        <taxon>Ecdysozoa</taxon>
        <taxon>Arthropoda</taxon>
        <taxon>Chelicerata</taxon>
        <taxon>Arachnida</taxon>
        <taxon>Araneae</taxon>
        <taxon>Araneomorphae</taxon>
        <taxon>Entelegynae</taxon>
        <taxon>Araneoidea</taxon>
        <taxon>Nephilidae</taxon>
        <taxon>Trichonephila</taxon>
    </lineage>
</organism>
<keyword evidence="3" id="KW-1185">Reference proteome</keyword>
<dbReference type="GO" id="GO:0015074">
    <property type="term" value="P:DNA integration"/>
    <property type="evidence" value="ECO:0007669"/>
    <property type="project" value="InterPro"/>
</dbReference>